<dbReference type="Proteomes" id="UP000289269">
    <property type="component" value="Unassembled WGS sequence"/>
</dbReference>
<dbReference type="EMBL" id="SCKW01000004">
    <property type="protein sequence ID" value="RWZ79679.1"/>
    <property type="molecule type" value="Genomic_DNA"/>
</dbReference>
<organism evidence="1 2">
    <name type="scientific">Candidatus Chaera renei</name>
    <dbReference type="NCBI Taxonomy" id="2506947"/>
    <lineage>
        <taxon>Bacteria</taxon>
        <taxon>Candidatus Saccharimonadota</taxon>
        <taxon>Candidatus Saccharimonadia</taxon>
        <taxon>Candidatus Saccharimonadales</taxon>
        <taxon>Candidatus Saccharimonadaceae</taxon>
        <taxon>Candidatus Chaera</taxon>
    </lineage>
</organism>
<proteinExistence type="predicted"/>
<name>A0A4Q0AJF7_9BACT</name>
<comment type="caution">
    <text evidence="1">The sequence shown here is derived from an EMBL/GenBank/DDBJ whole genome shotgun (WGS) entry which is preliminary data.</text>
</comment>
<sequence>MGPLLPLGTEIVRRVADRRNLPETDDPEVARARERGKTIRSLGALGMILATAAGSMIWTFNQVNKITNNAIDQGVRAIEAMKPNQIGLLEVQTALNEVKLPDSIILVEGRAEASGKLSTVNHLLGLGLPGTSSETDVTADVRLQEILNRPPEARQNKTTAQQGSKQAIELKPYLDKSGAWKVKAIVDAENLTMNAFISTKIGPDGKPMINTDNGQLRKAGSLLSNNDDPFRVEAVKDYAGKSAAAACGPVLVAMTAEGVQEHLKNSFLASAGLLAETGNQQAADLLKRLAENGITVEFQRSKKPLAPGDLTVPAPPVPDANDIAKKLGMAPKDLTLTGGNQDCKVDTAVLKTVSGLAGR</sequence>
<accession>A0A4Q0AJF7</accession>
<evidence type="ECO:0000313" key="2">
    <source>
        <dbReference type="Proteomes" id="UP000289269"/>
    </source>
</evidence>
<protein>
    <submittedName>
        <fullName evidence="1">Uncharacterized protein</fullName>
    </submittedName>
</protein>
<gene>
    <name evidence="1" type="ORF">EOT04_00660</name>
</gene>
<reference evidence="1" key="1">
    <citation type="submission" date="2019-01" db="EMBL/GenBank/DDBJ databases">
        <title>Genomic signatures and co-occurrence patterns of the ultra-small Saccharimodia (Patescibacteria phylum) suggest a symbiotic lifestyle.</title>
        <authorList>
            <person name="Lemos L."/>
            <person name="Medeiros J."/>
            <person name="Andreote F."/>
            <person name="Fernandes G."/>
            <person name="Varani A."/>
            <person name="Oliveira G."/>
            <person name="Pylro V."/>
        </authorList>
    </citation>
    <scope>NUCLEOTIDE SEQUENCE [LARGE SCALE GENOMIC DNA]</scope>
    <source>
        <strain evidence="1">AMD01</strain>
    </source>
</reference>
<evidence type="ECO:0000313" key="1">
    <source>
        <dbReference type="EMBL" id="RWZ79679.1"/>
    </source>
</evidence>
<keyword evidence="2" id="KW-1185">Reference proteome</keyword>
<dbReference type="AlphaFoldDB" id="A0A4Q0AJF7"/>